<accession>V5EXB9</accession>
<dbReference type="HOGENOM" id="CLU_2373672_0_0_1"/>
<dbReference type="Proteomes" id="UP000019377">
    <property type="component" value="Unassembled WGS sequence"/>
</dbReference>
<keyword evidence="2" id="KW-0472">Membrane</keyword>
<feature type="region of interest" description="Disordered" evidence="1">
    <location>
        <begin position="1"/>
        <end position="53"/>
    </location>
</feature>
<evidence type="ECO:0000256" key="1">
    <source>
        <dbReference type="SAM" id="MobiDB-lite"/>
    </source>
</evidence>
<evidence type="ECO:0000313" key="3">
    <source>
        <dbReference type="EMBL" id="EST07054.1"/>
    </source>
</evidence>
<evidence type="ECO:0000313" key="4">
    <source>
        <dbReference type="Proteomes" id="UP000019377"/>
    </source>
</evidence>
<dbReference type="eggNOG" id="ENOG502TIJI">
    <property type="taxonomic scope" value="Eukaryota"/>
</dbReference>
<keyword evidence="2" id="KW-1133">Transmembrane helix</keyword>
<keyword evidence="2" id="KW-0812">Transmembrane</keyword>
<dbReference type="EMBL" id="KI545865">
    <property type="protein sequence ID" value="EST07054.1"/>
    <property type="molecule type" value="Genomic_DNA"/>
</dbReference>
<name>V5EXB9_KALBG</name>
<gene>
    <name evidence="3" type="ORF">PSEUBRA_SCAF22g00076</name>
</gene>
<organism evidence="3 4">
    <name type="scientific">Kalmanozyma brasiliensis (strain GHG001)</name>
    <name type="common">Yeast</name>
    <name type="synonym">Pseudozyma brasiliensis</name>
    <dbReference type="NCBI Taxonomy" id="1365824"/>
    <lineage>
        <taxon>Eukaryota</taxon>
        <taxon>Fungi</taxon>
        <taxon>Dikarya</taxon>
        <taxon>Basidiomycota</taxon>
        <taxon>Ustilaginomycotina</taxon>
        <taxon>Ustilaginomycetes</taxon>
        <taxon>Ustilaginales</taxon>
        <taxon>Ustilaginaceae</taxon>
        <taxon>Kalmanozyma</taxon>
    </lineage>
</organism>
<evidence type="ECO:0000256" key="2">
    <source>
        <dbReference type="SAM" id="Phobius"/>
    </source>
</evidence>
<sequence>MDIRAKNAQFAASARENAGKPRIRNPKSATVEDADETVESRQTARARGRNIVKPARADRVKKQVGGGLSGNKVALALIVFVVVGGVFFELMRAFL</sequence>
<reference evidence="4" key="1">
    <citation type="journal article" date="2013" name="Genome Announc.">
        <title>Draft genome sequence of Pseudozyma brasiliensis sp. nov. strain GHG001, a high producer of endo-1,4-xylanase isolated from an insect pest of sugarcane.</title>
        <authorList>
            <person name="Oliveira J.V.D.C."/>
            <person name="dos Santos R.A.C."/>
            <person name="Borges T.A."/>
            <person name="Riano-Pachon D.M."/>
            <person name="Goldman G.H."/>
        </authorList>
    </citation>
    <scope>NUCLEOTIDE SEQUENCE [LARGE SCALE GENOMIC DNA]</scope>
    <source>
        <strain evidence="4">GHG001</strain>
    </source>
</reference>
<keyword evidence="4" id="KW-1185">Reference proteome</keyword>
<feature type="transmembrane region" description="Helical" evidence="2">
    <location>
        <begin position="73"/>
        <end position="91"/>
    </location>
</feature>
<dbReference type="OrthoDB" id="16679at2759"/>
<protein>
    <submittedName>
        <fullName evidence="3">Uncharacterized protein</fullName>
    </submittedName>
</protein>
<proteinExistence type="predicted"/>
<dbReference type="AlphaFoldDB" id="V5EXB9"/>